<dbReference type="GO" id="GO:0003682">
    <property type="term" value="F:chromatin binding"/>
    <property type="evidence" value="ECO:0007669"/>
    <property type="project" value="TreeGrafter"/>
</dbReference>
<feature type="region of interest" description="Disordered" evidence="3">
    <location>
        <begin position="475"/>
        <end position="539"/>
    </location>
</feature>
<dbReference type="OrthoDB" id="5800688at2759"/>
<dbReference type="GO" id="GO:0042393">
    <property type="term" value="F:histone binding"/>
    <property type="evidence" value="ECO:0007669"/>
    <property type="project" value="TreeGrafter"/>
</dbReference>
<dbReference type="SUPFAM" id="SSF63748">
    <property type="entry name" value="Tudor/PWWP/MBT"/>
    <property type="match status" value="4"/>
</dbReference>
<dbReference type="Gene3D" id="2.30.30.140">
    <property type="match status" value="4"/>
</dbReference>
<evidence type="ECO:0000256" key="2">
    <source>
        <dbReference type="PROSITE-ProRule" id="PRU00459"/>
    </source>
</evidence>
<evidence type="ECO:0000256" key="1">
    <source>
        <dbReference type="ARBA" id="ARBA00022737"/>
    </source>
</evidence>
<dbReference type="EMBL" id="BMAV01015847">
    <property type="protein sequence ID" value="GFY66141.1"/>
    <property type="molecule type" value="Genomic_DNA"/>
</dbReference>
<gene>
    <name evidence="4" type="primary">mbtd1</name>
    <name evidence="4" type="ORF">TNIN_295822</name>
</gene>
<dbReference type="CDD" id="cd20100">
    <property type="entry name" value="MBT_dSfmbt-like_rpt4"/>
    <property type="match status" value="1"/>
</dbReference>
<proteinExistence type="predicted"/>
<name>A0A8X7CGR7_9ARAC</name>
<dbReference type="InterPro" id="IPR004092">
    <property type="entry name" value="Mbt"/>
</dbReference>
<feature type="repeat" description="MBT" evidence="2">
    <location>
        <begin position="44"/>
        <end position="153"/>
    </location>
</feature>
<dbReference type="AlphaFoldDB" id="A0A8X7CGR7"/>
<protein>
    <submittedName>
        <fullName evidence="4">MBT domain-containing protein 1</fullName>
    </submittedName>
</protein>
<dbReference type="SMART" id="SM00561">
    <property type="entry name" value="MBT"/>
    <property type="match status" value="4"/>
</dbReference>
<comment type="caution">
    <text evidence="4">The sequence shown here is derived from an EMBL/GenBank/DDBJ whole genome shotgun (WGS) entry which is preliminary data.</text>
</comment>
<dbReference type="Proteomes" id="UP000886998">
    <property type="component" value="Unassembled WGS sequence"/>
</dbReference>
<evidence type="ECO:0000256" key="3">
    <source>
        <dbReference type="SAM" id="MobiDB-lite"/>
    </source>
</evidence>
<reference evidence="4" key="1">
    <citation type="submission" date="2020-08" db="EMBL/GenBank/DDBJ databases">
        <title>Multicomponent nature underlies the extraordinary mechanical properties of spider dragline silk.</title>
        <authorList>
            <person name="Kono N."/>
            <person name="Nakamura H."/>
            <person name="Mori M."/>
            <person name="Yoshida Y."/>
            <person name="Ohtoshi R."/>
            <person name="Malay A.D."/>
            <person name="Moran D.A.P."/>
            <person name="Tomita M."/>
            <person name="Numata K."/>
            <person name="Arakawa K."/>
        </authorList>
    </citation>
    <scope>NUCLEOTIDE SEQUENCE</scope>
</reference>
<keyword evidence="1" id="KW-0677">Repeat</keyword>
<dbReference type="PANTHER" id="PTHR12247">
    <property type="entry name" value="POLYCOMB GROUP PROTEIN"/>
    <property type="match status" value="1"/>
</dbReference>
<keyword evidence="5" id="KW-1185">Reference proteome</keyword>
<feature type="repeat" description="MBT" evidence="2">
    <location>
        <begin position="265"/>
        <end position="372"/>
    </location>
</feature>
<sequence length="539" mass="61463">MISIRIIIVIISRVLFKPKKEVQKLNQIQLCSKINGVWKKKSSFDWKSYLTKPDFFAASVSCFPHVPLSRSWDAITANILVEVKSPDCTTCCTITPCCYWIAAVIKVSGYMGLLRYEGFDSDFTQDFWVNLCTEPHIHPIGWCAENGMPLVPPKVIEDKHTDWKEYLVRRISRVRTSPSDFALKLEEYKHNMIKKGMKLEVVDKNLISAVRVATVYEVIGGRLHLKYEDSEREDEGFWCHERSPLIHPIGWAQIVGHALKGKPEYARQSLLKTLYRTFDPNDATWDMFLPAPNPMRGLKFKEGMKLEAIDPLNLSTICVATVTEVLRNNYLMIGIDGMTEADGSDCFCYHASSPCIFPVGFCESNNLNLTPPRGYKGEFKWVDYLRKTKAKPAPAALFQREVPNHGFREGMYLEAVDLMEPGLICVASVTRVVGRLLCIHFEGWDTAYDQWCDCEAPDLFPVGWCQMVGYRLEPPRTEGGNENIKKSVKPVVPKHKRRKRRLFTQRKRHGDDYDGVSIKTEPEDPDAQSATREDSSSSS</sequence>
<feature type="repeat" description="MBT" evidence="2">
    <location>
        <begin position="161"/>
        <end position="262"/>
    </location>
</feature>
<dbReference type="Pfam" id="PF02820">
    <property type="entry name" value="MBT"/>
    <property type="match status" value="4"/>
</dbReference>
<feature type="compositionally biased region" description="Basic residues" evidence="3">
    <location>
        <begin position="486"/>
        <end position="508"/>
    </location>
</feature>
<dbReference type="InterPro" id="IPR050548">
    <property type="entry name" value="PcG_chromatin_remod_factors"/>
</dbReference>
<accession>A0A8X7CGR7</accession>
<dbReference type="GO" id="GO:0005634">
    <property type="term" value="C:nucleus"/>
    <property type="evidence" value="ECO:0007669"/>
    <property type="project" value="InterPro"/>
</dbReference>
<dbReference type="PROSITE" id="PS51079">
    <property type="entry name" value="MBT"/>
    <property type="match status" value="4"/>
</dbReference>
<feature type="repeat" description="MBT" evidence="2">
    <location>
        <begin position="379"/>
        <end position="475"/>
    </location>
</feature>
<dbReference type="PANTHER" id="PTHR12247:SF104">
    <property type="entry name" value="POLYCOMB PROTEIN SFMBT"/>
    <property type="match status" value="1"/>
</dbReference>
<evidence type="ECO:0000313" key="4">
    <source>
        <dbReference type="EMBL" id="GFY66141.1"/>
    </source>
</evidence>
<organism evidence="4 5">
    <name type="scientific">Trichonephila inaurata madagascariensis</name>
    <dbReference type="NCBI Taxonomy" id="2747483"/>
    <lineage>
        <taxon>Eukaryota</taxon>
        <taxon>Metazoa</taxon>
        <taxon>Ecdysozoa</taxon>
        <taxon>Arthropoda</taxon>
        <taxon>Chelicerata</taxon>
        <taxon>Arachnida</taxon>
        <taxon>Araneae</taxon>
        <taxon>Araneomorphae</taxon>
        <taxon>Entelegynae</taxon>
        <taxon>Araneoidea</taxon>
        <taxon>Nephilidae</taxon>
        <taxon>Trichonephila</taxon>
        <taxon>Trichonephila inaurata</taxon>
    </lineage>
</organism>
<dbReference type="GO" id="GO:0045892">
    <property type="term" value="P:negative regulation of DNA-templated transcription"/>
    <property type="evidence" value="ECO:0007669"/>
    <property type="project" value="TreeGrafter"/>
</dbReference>
<evidence type="ECO:0000313" key="5">
    <source>
        <dbReference type="Proteomes" id="UP000886998"/>
    </source>
</evidence>